<dbReference type="InParanoid" id="A0A067QFQ9"/>
<dbReference type="CDD" id="cd00067">
    <property type="entry name" value="GAL4"/>
    <property type="match status" value="1"/>
</dbReference>
<dbReference type="OrthoDB" id="762982at2759"/>
<evidence type="ECO:0000256" key="1">
    <source>
        <dbReference type="ARBA" id="ARBA00004123"/>
    </source>
</evidence>
<evidence type="ECO:0000256" key="3">
    <source>
        <dbReference type="ARBA" id="ARBA00023242"/>
    </source>
</evidence>
<dbReference type="SMART" id="SM00906">
    <property type="entry name" value="Fungal_trans"/>
    <property type="match status" value="1"/>
</dbReference>
<evidence type="ECO:0000313" key="6">
    <source>
        <dbReference type="EMBL" id="KDQ64995.1"/>
    </source>
</evidence>
<dbReference type="GO" id="GO:0008270">
    <property type="term" value="F:zinc ion binding"/>
    <property type="evidence" value="ECO:0007669"/>
    <property type="project" value="InterPro"/>
</dbReference>
<evidence type="ECO:0000256" key="2">
    <source>
        <dbReference type="ARBA" id="ARBA00022723"/>
    </source>
</evidence>
<feature type="compositionally biased region" description="Low complexity" evidence="4">
    <location>
        <begin position="547"/>
        <end position="557"/>
    </location>
</feature>
<sequence>MEGSNSSGSNSRSKHGRGSNSGSAAGTVRSRSPPVTHAGDQGSSESGRPPAKRARKAINCEPCRNSKLKCDRNRPCSSCVLRGSTAQCYTGVDANISHGLRGDELSRNPNFDPHHEIARIRQSLSMLEGFISQNNGRGSLSAPTPAPATPSYPTASPLDDPTVSLASAEFPKREPVEPEIKRSLPGVLGQQSQGGLYAGPTSTVTHLTGNEPRDDDSRQSGSEDETQPLTSIVTHDYDRDLLDVLPPVNTMDLLIDFYFEYCNWIYRHVNQPAFTHAWARYKTGASPDHLVLATASVIMAIAVFYLPERHEIFDSMPDSHQELGTKFYGVTKQALARHQSKCRTYTLELVELLLIRCHYLTLSKTDAEEIWTVRGELITIATAMGLHRDPKKWKMSREVAERRRWAWWHIILLERWQAFLFGRPISIASQHFDTSLPSAYDPSLLSNTQHPSLYHPNIALFKLAYALGDIMDAAVSLRGVPYETIMSLDRSLQAWIDDLPKELDLDDFNVARYLASRDVPTRRIGVQSVIIRTSYHHIRFSLHRPYASSTADSSSDSGKPLTSKSRSLTLSPQQQSLEIAVQHARQLIHLVSQARPDFLANSSLAVPGHMNWGPFHIFSAAMFFSFQVISNPDQPGANMFRGNIRAAMQSLEQCQGAPVADKALNILRALSAVSLADDTERAKMDRESKAEREKRKTRVLSSVKRLAFPYHDSPTHPHPPTSSPMNSPAVGSDGSNTARQGSQAGSPSVSDGSMFLGELNRTISHNSPQPTVMGSLRSPSELSTLAPYTHPPPPPPPHMHPPLNQPSPSHLPPHSYSQQRHQSRQTFSLPGTSSLTLPDPQYTSQQAQQQVYAPALSAPQPMYDMSYPQAPTEEMVWGASMGFGQGEWSNFIHAMQQDVNGPRPPSGSGAMGHP</sequence>
<feature type="region of interest" description="Disordered" evidence="4">
    <location>
        <begin position="1"/>
        <end position="57"/>
    </location>
</feature>
<comment type="subcellular location">
    <subcellularLocation>
        <location evidence="1">Nucleus</location>
    </subcellularLocation>
</comment>
<feature type="region of interest" description="Disordered" evidence="4">
    <location>
        <begin position="135"/>
        <end position="232"/>
    </location>
</feature>
<feature type="compositionally biased region" description="Polar residues" evidence="4">
    <location>
        <begin position="826"/>
        <end position="844"/>
    </location>
</feature>
<feature type="compositionally biased region" description="Polar residues" evidence="4">
    <location>
        <begin position="733"/>
        <end position="751"/>
    </location>
</feature>
<dbReference type="STRING" id="933084.A0A067QFQ9"/>
<protein>
    <recommendedName>
        <fullName evidence="5">Zn(2)-C6 fungal-type domain-containing protein</fullName>
    </recommendedName>
</protein>
<dbReference type="PANTHER" id="PTHR31001:SF89">
    <property type="entry name" value="ZN(2)-C6 FUNGAL-TYPE DOMAIN-CONTAINING PROTEIN"/>
    <property type="match status" value="1"/>
</dbReference>
<dbReference type="PANTHER" id="PTHR31001">
    <property type="entry name" value="UNCHARACTERIZED TRANSCRIPTIONAL REGULATORY PROTEIN"/>
    <property type="match status" value="1"/>
</dbReference>
<feature type="compositionally biased region" description="Polar residues" evidence="4">
    <location>
        <begin position="189"/>
        <end position="208"/>
    </location>
</feature>
<feature type="region of interest" description="Disordered" evidence="4">
    <location>
        <begin position="677"/>
        <end position="850"/>
    </location>
</feature>
<evidence type="ECO:0000313" key="7">
    <source>
        <dbReference type="Proteomes" id="UP000027265"/>
    </source>
</evidence>
<dbReference type="GO" id="GO:0006351">
    <property type="term" value="P:DNA-templated transcription"/>
    <property type="evidence" value="ECO:0007669"/>
    <property type="project" value="InterPro"/>
</dbReference>
<evidence type="ECO:0000259" key="5">
    <source>
        <dbReference type="PROSITE" id="PS50048"/>
    </source>
</evidence>
<dbReference type="HOGENOM" id="CLU_011553_0_0_1"/>
<reference evidence="7" key="1">
    <citation type="journal article" date="2014" name="Proc. Natl. Acad. Sci. U.S.A.">
        <title>Extensive sampling of basidiomycete genomes demonstrates inadequacy of the white-rot/brown-rot paradigm for wood decay fungi.</title>
        <authorList>
            <person name="Riley R."/>
            <person name="Salamov A.A."/>
            <person name="Brown D.W."/>
            <person name="Nagy L.G."/>
            <person name="Floudas D."/>
            <person name="Held B.W."/>
            <person name="Levasseur A."/>
            <person name="Lombard V."/>
            <person name="Morin E."/>
            <person name="Otillar R."/>
            <person name="Lindquist E.A."/>
            <person name="Sun H."/>
            <person name="LaButti K.M."/>
            <person name="Schmutz J."/>
            <person name="Jabbour D."/>
            <person name="Luo H."/>
            <person name="Baker S.E."/>
            <person name="Pisabarro A.G."/>
            <person name="Walton J.D."/>
            <person name="Blanchette R.A."/>
            <person name="Henrissat B."/>
            <person name="Martin F."/>
            <person name="Cullen D."/>
            <person name="Hibbett D.S."/>
            <person name="Grigoriev I.V."/>
        </authorList>
    </citation>
    <scope>NUCLEOTIDE SEQUENCE [LARGE SCALE GENOMIC DNA]</scope>
    <source>
        <strain evidence="7">MUCL 33604</strain>
    </source>
</reference>
<dbReference type="GO" id="GO:0005634">
    <property type="term" value="C:nucleus"/>
    <property type="evidence" value="ECO:0007669"/>
    <property type="project" value="UniProtKB-SubCell"/>
</dbReference>
<keyword evidence="7" id="KW-1185">Reference proteome</keyword>
<dbReference type="CDD" id="cd12148">
    <property type="entry name" value="fungal_TF_MHR"/>
    <property type="match status" value="1"/>
</dbReference>
<dbReference type="PROSITE" id="PS50048">
    <property type="entry name" value="ZN2_CY6_FUNGAL_2"/>
    <property type="match status" value="1"/>
</dbReference>
<feature type="compositionally biased region" description="Basic and acidic residues" evidence="4">
    <location>
        <begin position="678"/>
        <end position="694"/>
    </location>
</feature>
<dbReference type="InterPro" id="IPR036864">
    <property type="entry name" value="Zn2-C6_fun-type_DNA-bd_sf"/>
</dbReference>
<dbReference type="SUPFAM" id="SSF57701">
    <property type="entry name" value="Zn2/Cys6 DNA-binding domain"/>
    <property type="match status" value="1"/>
</dbReference>
<dbReference type="GO" id="GO:0003677">
    <property type="term" value="F:DNA binding"/>
    <property type="evidence" value="ECO:0007669"/>
    <property type="project" value="InterPro"/>
</dbReference>
<feature type="compositionally biased region" description="Polar residues" evidence="4">
    <location>
        <begin position="761"/>
        <end position="783"/>
    </location>
</feature>
<feature type="compositionally biased region" description="Basic and acidic residues" evidence="4">
    <location>
        <begin position="170"/>
        <end position="182"/>
    </location>
</feature>
<proteinExistence type="predicted"/>
<dbReference type="EMBL" id="KL197709">
    <property type="protein sequence ID" value="KDQ64995.1"/>
    <property type="molecule type" value="Genomic_DNA"/>
</dbReference>
<organism evidence="6 7">
    <name type="scientific">Jaapia argillacea MUCL 33604</name>
    <dbReference type="NCBI Taxonomy" id="933084"/>
    <lineage>
        <taxon>Eukaryota</taxon>
        <taxon>Fungi</taxon>
        <taxon>Dikarya</taxon>
        <taxon>Basidiomycota</taxon>
        <taxon>Agaricomycotina</taxon>
        <taxon>Agaricomycetes</taxon>
        <taxon>Agaricomycetidae</taxon>
        <taxon>Jaapiales</taxon>
        <taxon>Jaapiaceae</taxon>
        <taxon>Jaapia</taxon>
    </lineage>
</organism>
<dbReference type="InterPro" id="IPR050613">
    <property type="entry name" value="Sec_Metabolite_Reg"/>
</dbReference>
<keyword evidence="2" id="KW-0479">Metal-binding</keyword>
<accession>A0A067QFQ9</accession>
<dbReference type="InterPro" id="IPR007219">
    <property type="entry name" value="XnlR_reg_dom"/>
</dbReference>
<keyword evidence="3" id="KW-0539">Nucleus</keyword>
<name>A0A067QFQ9_9AGAM</name>
<dbReference type="GO" id="GO:0000981">
    <property type="term" value="F:DNA-binding transcription factor activity, RNA polymerase II-specific"/>
    <property type="evidence" value="ECO:0007669"/>
    <property type="project" value="InterPro"/>
</dbReference>
<gene>
    <name evidence="6" type="ORF">JAAARDRAFT_64792</name>
</gene>
<evidence type="ECO:0000256" key="4">
    <source>
        <dbReference type="SAM" id="MobiDB-lite"/>
    </source>
</evidence>
<dbReference type="InterPro" id="IPR001138">
    <property type="entry name" value="Zn2Cys6_DnaBD"/>
</dbReference>
<feature type="region of interest" description="Disordered" evidence="4">
    <location>
        <begin position="547"/>
        <end position="567"/>
    </location>
</feature>
<feature type="domain" description="Zn(2)-C6 fungal-type" evidence="5">
    <location>
        <begin position="59"/>
        <end position="90"/>
    </location>
</feature>
<dbReference type="Pfam" id="PF04082">
    <property type="entry name" value="Fungal_trans"/>
    <property type="match status" value="1"/>
</dbReference>
<dbReference type="Pfam" id="PF00172">
    <property type="entry name" value="Zn_clus"/>
    <property type="match status" value="1"/>
</dbReference>
<dbReference type="Gene3D" id="4.10.240.10">
    <property type="entry name" value="Zn(2)-C6 fungal-type DNA-binding domain"/>
    <property type="match status" value="1"/>
</dbReference>
<dbReference type="AlphaFoldDB" id="A0A067QFQ9"/>
<dbReference type="Proteomes" id="UP000027265">
    <property type="component" value="Unassembled WGS sequence"/>
</dbReference>
<feature type="compositionally biased region" description="Low complexity" evidence="4">
    <location>
        <begin position="1"/>
        <end position="11"/>
    </location>
</feature>
<feature type="compositionally biased region" description="Pro residues" evidence="4">
    <location>
        <begin position="789"/>
        <end position="811"/>
    </location>
</feature>